<dbReference type="Pfam" id="PF00076">
    <property type="entry name" value="RRM_1"/>
    <property type="match status" value="1"/>
</dbReference>
<evidence type="ECO:0000256" key="2">
    <source>
        <dbReference type="ARBA" id="ARBA00022884"/>
    </source>
</evidence>
<dbReference type="PANTHER" id="PTHR48026:SF14">
    <property type="entry name" value="HETEROGENEOUS NUCLEAR RIBONUCLEOPROTEIN A1"/>
    <property type="match status" value="1"/>
</dbReference>
<protein>
    <submittedName>
        <fullName evidence="6">RRM domain-containing protein</fullName>
    </submittedName>
</protein>
<evidence type="ECO:0000313" key="6">
    <source>
        <dbReference type="WBParaSite" id="Gr19_v10_g7070.t1"/>
    </source>
</evidence>
<keyword evidence="5" id="KW-1185">Reference proteome</keyword>
<dbReference type="WBParaSite" id="Gr19_v10_g7070.t1">
    <property type="protein sequence ID" value="Gr19_v10_g7070.t1"/>
    <property type="gene ID" value="Gr19_v10_g7070"/>
</dbReference>
<keyword evidence="2 3" id="KW-0694">RNA-binding</keyword>
<dbReference type="GO" id="GO:0000398">
    <property type="term" value="P:mRNA splicing, via spliceosome"/>
    <property type="evidence" value="ECO:0007669"/>
    <property type="project" value="TreeGrafter"/>
</dbReference>
<evidence type="ECO:0000313" key="5">
    <source>
        <dbReference type="Proteomes" id="UP000887572"/>
    </source>
</evidence>
<dbReference type="SUPFAM" id="SSF54928">
    <property type="entry name" value="RNA-binding domain, RBD"/>
    <property type="match status" value="1"/>
</dbReference>
<dbReference type="InterPro" id="IPR035979">
    <property type="entry name" value="RBD_domain_sf"/>
</dbReference>
<reference evidence="6" key="1">
    <citation type="submission" date="2022-11" db="UniProtKB">
        <authorList>
            <consortium name="WormBaseParasite"/>
        </authorList>
    </citation>
    <scope>IDENTIFICATION</scope>
</reference>
<dbReference type="Gene3D" id="3.30.70.330">
    <property type="match status" value="1"/>
</dbReference>
<dbReference type="GO" id="GO:0071013">
    <property type="term" value="C:catalytic step 2 spliceosome"/>
    <property type="evidence" value="ECO:0007669"/>
    <property type="project" value="TreeGrafter"/>
</dbReference>
<dbReference type="PANTHER" id="PTHR48026">
    <property type="entry name" value="HOMOLOGOUS TO DROSOPHILA SQD (SQUID) PROTEIN"/>
    <property type="match status" value="1"/>
</dbReference>
<dbReference type="GO" id="GO:0003730">
    <property type="term" value="F:mRNA 3'-UTR binding"/>
    <property type="evidence" value="ECO:0007669"/>
    <property type="project" value="TreeGrafter"/>
</dbReference>
<dbReference type="GO" id="GO:0098687">
    <property type="term" value="C:chromosomal region"/>
    <property type="evidence" value="ECO:0007669"/>
    <property type="project" value="UniProtKB-ARBA"/>
</dbReference>
<accession>A0A914I3W0</accession>
<evidence type="ECO:0000256" key="3">
    <source>
        <dbReference type="PROSITE-ProRule" id="PRU00176"/>
    </source>
</evidence>
<keyword evidence="1" id="KW-0677">Repeat</keyword>
<dbReference type="Proteomes" id="UP000887572">
    <property type="component" value="Unplaced"/>
</dbReference>
<dbReference type="FunFam" id="3.30.70.330:FF:000040">
    <property type="entry name" value="Heterogeneous nuclear ribonucleoprotein A2/B1"/>
    <property type="match status" value="1"/>
</dbReference>
<proteinExistence type="predicted"/>
<dbReference type="AlphaFoldDB" id="A0A914I3W0"/>
<sequence>MVLLPICRVGTFVPETVAPTKRRHRYDRRSPKPFQSTIDLSRPSLISDHLLLPRLAISSRRPARESIEHTSITSSTVLLALLSFIIHIDGGLSKATTTSGTLILLKLINSFRIRKKQTPFTLSSVRPSVRPQYITSSPPTHLISILSSATFVFRSLIVQQMMFFQLASAMSTMDDGHQYLQQHYGPPISPLFGSSGSTGASASMNLAGNMISPLYQPLGHLAPALFMPSIFGSGSFMQSLLSAAVSAVPTQHRKLFIGGLNHETTDEQLSDYYSQWGQVVDCIVIRDPVTRQSRGFGFVTYASTEMADAAMADRPHTIAGKVVDPKRAIPREQMLQATNCPPAFLDVLPPSDCKLCLSGITNHTVDILRHYFERFGELEQACVDKCLAHGKYHVINGRKVEVRQGEQVKPKVSIDEMKTL</sequence>
<evidence type="ECO:0000256" key="1">
    <source>
        <dbReference type="ARBA" id="ARBA00022737"/>
    </source>
</evidence>
<dbReference type="InterPro" id="IPR000504">
    <property type="entry name" value="RRM_dom"/>
</dbReference>
<name>A0A914I3W0_GLORO</name>
<dbReference type="SMART" id="SM00360">
    <property type="entry name" value="RRM"/>
    <property type="match status" value="1"/>
</dbReference>
<organism evidence="5 6">
    <name type="scientific">Globodera rostochiensis</name>
    <name type="common">Golden nematode worm</name>
    <name type="synonym">Heterodera rostochiensis</name>
    <dbReference type="NCBI Taxonomy" id="31243"/>
    <lineage>
        <taxon>Eukaryota</taxon>
        <taxon>Metazoa</taxon>
        <taxon>Ecdysozoa</taxon>
        <taxon>Nematoda</taxon>
        <taxon>Chromadorea</taxon>
        <taxon>Rhabditida</taxon>
        <taxon>Tylenchina</taxon>
        <taxon>Tylenchomorpha</taxon>
        <taxon>Tylenchoidea</taxon>
        <taxon>Heteroderidae</taxon>
        <taxon>Heteroderinae</taxon>
        <taxon>Globodera</taxon>
    </lineage>
</organism>
<dbReference type="InterPro" id="IPR012677">
    <property type="entry name" value="Nucleotide-bd_a/b_plait_sf"/>
</dbReference>
<dbReference type="PROSITE" id="PS50102">
    <property type="entry name" value="RRM"/>
    <property type="match status" value="1"/>
</dbReference>
<evidence type="ECO:0000259" key="4">
    <source>
        <dbReference type="PROSITE" id="PS50102"/>
    </source>
</evidence>
<feature type="domain" description="RRM" evidence="4">
    <location>
        <begin position="253"/>
        <end position="329"/>
    </location>
</feature>